<evidence type="ECO:0000256" key="16">
    <source>
        <dbReference type="SAM" id="Phobius"/>
    </source>
</evidence>
<evidence type="ECO:0000256" key="6">
    <source>
        <dbReference type="ARBA" id="ARBA00022553"/>
    </source>
</evidence>
<dbReference type="PANTHER" id="PTHR44936:SF5">
    <property type="entry name" value="SENSOR HISTIDINE KINASE ENVZ"/>
    <property type="match status" value="1"/>
</dbReference>
<dbReference type="Pfam" id="PF02518">
    <property type="entry name" value="HATPase_c"/>
    <property type="match status" value="1"/>
</dbReference>
<dbReference type="PROSITE" id="PS50885">
    <property type="entry name" value="HAMP"/>
    <property type="match status" value="1"/>
</dbReference>
<evidence type="ECO:0000256" key="1">
    <source>
        <dbReference type="ARBA" id="ARBA00000085"/>
    </source>
</evidence>
<dbReference type="GO" id="GO:0005524">
    <property type="term" value="F:ATP binding"/>
    <property type="evidence" value="ECO:0007669"/>
    <property type="project" value="UniProtKB-KW"/>
</dbReference>
<evidence type="ECO:0000259" key="18">
    <source>
        <dbReference type="PROSITE" id="PS50885"/>
    </source>
</evidence>
<dbReference type="PRINTS" id="PR00344">
    <property type="entry name" value="BCTRLSENSOR"/>
</dbReference>
<dbReference type="EC" id="2.7.13.3" evidence="3"/>
<evidence type="ECO:0000256" key="13">
    <source>
        <dbReference type="ARBA" id="ARBA00023012"/>
    </source>
</evidence>
<evidence type="ECO:0000256" key="15">
    <source>
        <dbReference type="SAM" id="MobiDB-lite"/>
    </source>
</evidence>
<dbReference type="InterPro" id="IPR003660">
    <property type="entry name" value="HAMP_dom"/>
</dbReference>
<evidence type="ECO:0000256" key="9">
    <source>
        <dbReference type="ARBA" id="ARBA00022741"/>
    </source>
</evidence>
<evidence type="ECO:0000256" key="12">
    <source>
        <dbReference type="ARBA" id="ARBA00022989"/>
    </source>
</evidence>
<dbReference type="GO" id="GO:0000155">
    <property type="term" value="F:phosphorelay sensor kinase activity"/>
    <property type="evidence" value="ECO:0007669"/>
    <property type="project" value="InterPro"/>
</dbReference>
<dbReference type="InterPro" id="IPR004358">
    <property type="entry name" value="Sig_transdc_His_kin-like_C"/>
</dbReference>
<reference evidence="20" key="1">
    <citation type="submission" date="2017-08" db="EMBL/GenBank/DDBJ databases">
        <title>Mesorhizobium wenxinae sp. nov., a novel rhizobial species isolated from root nodules of chickpea (Cicer arietinum L.).</title>
        <authorList>
            <person name="Zhang J."/>
        </authorList>
    </citation>
    <scope>NUCLEOTIDE SEQUENCE [LARGE SCALE GENOMIC DNA]</scope>
    <source>
        <strain evidence="20">USDA 3392</strain>
    </source>
</reference>
<sequence length="505" mass="55064">MMLLWRRSLAARFLMLVLLALALSQAITFLISWDERGQALHAAAKGEFVSRTSSLALLLDTTPPSLRPDILNVSGTAYTRFWTSDDGPSNPLAWQQEAFTQLAKPLPGIAGKYAAYMNGQASSAVDAADPSVPPRMLDLSGNGRPFSRPAKFLYMDAAPNGMGLSVRLNDSTWLNAAYAKAMPNAFWTTQSAISLALTALILSAIAIFGAQAIARPLRRLANAAELFGRGEAVPRLPESGPDDIRQTAEAFNRMQERLQRFVEDRTRMLAAISHDLRTPLTSLRLRAEFVQDHELQEKMLKTIEEIQTMTEAALAFAREDAAVEATRTVDLSALVGSLCDDLAELGQNVTVSDGPKVLYRCRPDSLRRAIRNLVENAVRYGEQAKVSLVSSADSLDIVVEDAGPGIPQGDMEQVFAPFFRLEQSRNRETGGVGLGLSIARAIARHHGGDIVLENRNEGLRALIRLPLIDMAKQLAPASMPETKPPTGLRSRNRPAIGTPALPRHN</sequence>
<comment type="catalytic activity">
    <reaction evidence="1">
        <text>ATP + protein L-histidine = ADP + protein N-phospho-L-histidine.</text>
        <dbReference type="EC" id="2.7.13.3"/>
    </reaction>
</comment>
<feature type="transmembrane region" description="Helical" evidence="16">
    <location>
        <begin position="192"/>
        <end position="214"/>
    </location>
</feature>
<dbReference type="Gene3D" id="1.10.287.130">
    <property type="match status" value="1"/>
</dbReference>
<dbReference type="InterPro" id="IPR050980">
    <property type="entry name" value="2C_sensor_his_kinase"/>
</dbReference>
<dbReference type="PANTHER" id="PTHR44936">
    <property type="entry name" value="SENSOR PROTEIN CREC"/>
    <property type="match status" value="1"/>
</dbReference>
<evidence type="ECO:0000256" key="4">
    <source>
        <dbReference type="ARBA" id="ARBA00022475"/>
    </source>
</evidence>
<dbReference type="Gene3D" id="1.10.8.500">
    <property type="entry name" value="HAMP domain in histidine kinase"/>
    <property type="match status" value="1"/>
</dbReference>
<keyword evidence="4" id="KW-1003">Cell membrane</keyword>
<dbReference type="InterPro" id="IPR003661">
    <property type="entry name" value="HisK_dim/P_dom"/>
</dbReference>
<evidence type="ECO:0000256" key="11">
    <source>
        <dbReference type="ARBA" id="ARBA00022840"/>
    </source>
</evidence>
<proteinExistence type="predicted"/>
<evidence type="ECO:0000256" key="3">
    <source>
        <dbReference type="ARBA" id="ARBA00012438"/>
    </source>
</evidence>
<comment type="subcellular location">
    <subcellularLocation>
        <location evidence="2">Cell inner membrane</location>
        <topology evidence="2">Multi-pass membrane protein</topology>
    </subcellularLocation>
</comment>
<keyword evidence="14 16" id="KW-0472">Membrane</keyword>
<dbReference type="Pfam" id="PF00512">
    <property type="entry name" value="HisKA"/>
    <property type="match status" value="1"/>
</dbReference>
<accession>A0AB36R9R4</accession>
<gene>
    <name evidence="19" type="ORF">CIT25_14040</name>
</gene>
<feature type="domain" description="HAMP" evidence="18">
    <location>
        <begin position="211"/>
        <end position="263"/>
    </location>
</feature>
<dbReference type="CDD" id="cd06225">
    <property type="entry name" value="HAMP"/>
    <property type="match status" value="1"/>
</dbReference>
<dbReference type="SUPFAM" id="SSF55874">
    <property type="entry name" value="ATPase domain of HSP90 chaperone/DNA topoisomerase II/histidine kinase"/>
    <property type="match status" value="1"/>
</dbReference>
<name>A0AB36R9R4_9HYPH</name>
<evidence type="ECO:0000313" key="20">
    <source>
        <dbReference type="Proteomes" id="UP000216215"/>
    </source>
</evidence>
<keyword evidence="10 19" id="KW-0418">Kinase</keyword>
<comment type="caution">
    <text evidence="19">The sequence shown here is derived from an EMBL/GenBank/DDBJ whole genome shotgun (WGS) entry which is preliminary data.</text>
</comment>
<dbReference type="SUPFAM" id="SSF158472">
    <property type="entry name" value="HAMP domain-like"/>
    <property type="match status" value="1"/>
</dbReference>
<feature type="region of interest" description="Disordered" evidence="15">
    <location>
        <begin position="475"/>
        <end position="505"/>
    </location>
</feature>
<keyword evidence="20" id="KW-1185">Reference proteome</keyword>
<dbReference type="Proteomes" id="UP000216215">
    <property type="component" value="Unassembled WGS sequence"/>
</dbReference>
<evidence type="ECO:0000256" key="10">
    <source>
        <dbReference type="ARBA" id="ARBA00022777"/>
    </source>
</evidence>
<dbReference type="InterPro" id="IPR005467">
    <property type="entry name" value="His_kinase_dom"/>
</dbReference>
<dbReference type="SMART" id="SM00304">
    <property type="entry name" value="HAMP"/>
    <property type="match status" value="1"/>
</dbReference>
<keyword evidence="6" id="KW-0597">Phosphoprotein</keyword>
<dbReference type="SUPFAM" id="SSF47384">
    <property type="entry name" value="Homodimeric domain of signal transducing histidine kinase"/>
    <property type="match status" value="1"/>
</dbReference>
<evidence type="ECO:0000256" key="2">
    <source>
        <dbReference type="ARBA" id="ARBA00004429"/>
    </source>
</evidence>
<dbReference type="InterPro" id="IPR036890">
    <property type="entry name" value="HATPase_C_sf"/>
</dbReference>
<dbReference type="Pfam" id="PF00672">
    <property type="entry name" value="HAMP"/>
    <property type="match status" value="1"/>
</dbReference>
<protein>
    <recommendedName>
        <fullName evidence="3">histidine kinase</fullName>
        <ecNumber evidence="3">2.7.13.3</ecNumber>
    </recommendedName>
</protein>
<keyword evidence="11" id="KW-0067">ATP-binding</keyword>
<keyword evidence="13" id="KW-0902">Two-component regulatory system</keyword>
<dbReference type="Gene3D" id="3.30.565.10">
    <property type="entry name" value="Histidine kinase-like ATPase, C-terminal domain"/>
    <property type="match status" value="1"/>
</dbReference>
<keyword evidence="9" id="KW-0547">Nucleotide-binding</keyword>
<dbReference type="SMART" id="SM00387">
    <property type="entry name" value="HATPase_c"/>
    <property type="match status" value="1"/>
</dbReference>
<dbReference type="CDD" id="cd00082">
    <property type="entry name" value="HisKA"/>
    <property type="match status" value="1"/>
</dbReference>
<dbReference type="AlphaFoldDB" id="A0AB36R9R4"/>
<dbReference type="InterPro" id="IPR036097">
    <property type="entry name" value="HisK_dim/P_sf"/>
</dbReference>
<keyword evidence="8 16" id="KW-0812">Transmembrane</keyword>
<evidence type="ECO:0000256" key="7">
    <source>
        <dbReference type="ARBA" id="ARBA00022679"/>
    </source>
</evidence>
<evidence type="ECO:0000259" key="17">
    <source>
        <dbReference type="PROSITE" id="PS50109"/>
    </source>
</evidence>
<feature type="domain" description="Histidine kinase" evidence="17">
    <location>
        <begin position="271"/>
        <end position="469"/>
    </location>
</feature>
<dbReference type="GO" id="GO:0005886">
    <property type="term" value="C:plasma membrane"/>
    <property type="evidence" value="ECO:0007669"/>
    <property type="project" value="UniProtKB-SubCell"/>
</dbReference>
<keyword evidence="7" id="KW-0808">Transferase</keyword>
<keyword evidence="5" id="KW-0997">Cell inner membrane</keyword>
<dbReference type="RefSeq" id="WP_095485166.1">
    <property type="nucleotide sequence ID" value="NZ_CP088151.1"/>
</dbReference>
<evidence type="ECO:0000256" key="8">
    <source>
        <dbReference type="ARBA" id="ARBA00022692"/>
    </source>
</evidence>
<evidence type="ECO:0000256" key="14">
    <source>
        <dbReference type="ARBA" id="ARBA00023136"/>
    </source>
</evidence>
<evidence type="ECO:0000313" key="19">
    <source>
        <dbReference type="EMBL" id="PAQ01209.1"/>
    </source>
</evidence>
<dbReference type="EMBL" id="NPKI01000017">
    <property type="protein sequence ID" value="PAQ01209.1"/>
    <property type="molecule type" value="Genomic_DNA"/>
</dbReference>
<evidence type="ECO:0000256" key="5">
    <source>
        <dbReference type="ARBA" id="ARBA00022519"/>
    </source>
</evidence>
<organism evidence="19 20">
    <name type="scientific">Mesorhizobium mediterraneum</name>
    <dbReference type="NCBI Taxonomy" id="43617"/>
    <lineage>
        <taxon>Bacteria</taxon>
        <taxon>Pseudomonadati</taxon>
        <taxon>Pseudomonadota</taxon>
        <taxon>Alphaproteobacteria</taxon>
        <taxon>Hyphomicrobiales</taxon>
        <taxon>Phyllobacteriaceae</taxon>
        <taxon>Mesorhizobium</taxon>
    </lineage>
</organism>
<keyword evidence="12 16" id="KW-1133">Transmembrane helix</keyword>
<dbReference type="PROSITE" id="PS50109">
    <property type="entry name" value="HIS_KIN"/>
    <property type="match status" value="1"/>
</dbReference>
<dbReference type="SMART" id="SM00388">
    <property type="entry name" value="HisKA"/>
    <property type="match status" value="1"/>
</dbReference>
<dbReference type="InterPro" id="IPR003594">
    <property type="entry name" value="HATPase_dom"/>
</dbReference>